<dbReference type="OrthoDB" id="9802947at2"/>
<dbReference type="EMBL" id="PJRS01000004">
    <property type="protein sequence ID" value="PLR28739.1"/>
    <property type="molecule type" value="Genomic_DNA"/>
</dbReference>
<accession>A0A2N5DRQ5</accession>
<dbReference type="InterPro" id="IPR016161">
    <property type="entry name" value="Ald_DH/histidinol_DH"/>
</dbReference>
<reference evidence="6 7" key="1">
    <citation type="submission" date="2017-12" db="EMBL/GenBank/DDBJ databases">
        <title>The genome sequence of Caulobacter sp. 410.</title>
        <authorList>
            <person name="Gao J."/>
            <person name="Mao X."/>
            <person name="Sun J."/>
        </authorList>
    </citation>
    <scope>NUCLEOTIDE SEQUENCE [LARGE SCALE GENOMIC DNA]</scope>
    <source>
        <strain evidence="6 7">410</strain>
    </source>
</reference>
<evidence type="ECO:0000313" key="6">
    <source>
        <dbReference type="EMBL" id="PLR28739.1"/>
    </source>
</evidence>
<comment type="caution">
    <text evidence="6">The sequence shown here is derived from an EMBL/GenBank/DDBJ whole genome shotgun (WGS) entry which is preliminary data.</text>
</comment>
<feature type="domain" description="Aldehyde dehydrogenase" evidence="5">
    <location>
        <begin position="32"/>
        <end position="498"/>
    </location>
</feature>
<gene>
    <name evidence="6" type="ORF">SGCZBJ_00885</name>
</gene>
<evidence type="ECO:0000256" key="2">
    <source>
        <dbReference type="ARBA" id="ARBA00023002"/>
    </source>
</evidence>
<dbReference type="PROSITE" id="PS00687">
    <property type="entry name" value="ALDEHYDE_DEHYDR_GLU"/>
    <property type="match status" value="1"/>
</dbReference>
<feature type="active site" evidence="3">
    <location>
        <position position="274"/>
    </location>
</feature>
<proteinExistence type="inferred from homology"/>
<dbReference type="InterPro" id="IPR016163">
    <property type="entry name" value="Ald_DH_C"/>
</dbReference>
<dbReference type="InterPro" id="IPR029510">
    <property type="entry name" value="Ald_DH_CS_GLU"/>
</dbReference>
<dbReference type="Gene3D" id="3.40.605.10">
    <property type="entry name" value="Aldehyde Dehydrogenase, Chain A, domain 1"/>
    <property type="match status" value="1"/>
</dbReference>
<dbReference type="InterPro" id="IPR016162">
    <property type="entry name" value="Ald_DH_N"/>
</dbReference>
<dbReference type="RefSeq" id="WP_101716157.1">
    <property type="nucleotide sequence ID" value="NZ_PJRS01000004.1"/>
</dbReference>
<dbReference type="InterPro" id="IPR015590">
    <property type="entry name" value="Aldehyde_DH_dom"/>
</dbReference>
<dbReference type="AlphaFoldDB" id="A0A2N5DRQ5"/>
<sequence>MADASDAAIFGPSKAALAFLGEAHGQLIGETFVEGRGETLIEVEDPASEQVIAKVRASSAEDLDQAVAAARKAFKGWSRTSGADRARIMLRFADLLERDADRLAEIETLENGMPIALSGATIKGFCADYVRYYAGLATKLEGSTIPARANGREALDLLVYTVREPVGVVGAIVPWNVPVSMIILKLAPALASGCTLVLKSAEVTPLTSILVARLWLEAGGPPGVFNLIHGLGHEIGAALVSHPGVDKITFTGSTAVGKEIVRAVSHDLKRVTLELGGKSPFVIFPDADLADAIPSAAMACFFLSGQNCMAGTRLFVHEKVLEPVLEGLAQTAAWLKVGPGLDPTTMIGPLVSARQKGRVLEHVQAAAAEGARLAYAGGVPDGVGHYVAPTIYADVTPDMRLAREEVFGPVLGVQSFGDDDEALLSAINATTYGLSGSVWTKDLSRAHRMARAIDSGQVGVNIHAALSPETPFGGNRQSGWGREFGREGIDSYLKTKAVSVNLGVIPG</sequence>
<dbReference type="PROSITE" id="PS00070">
    <property type="entry name" value="ALDEHYDE_DEHYDR_CYS"/>
    <property type="match status" value="1"/>
</dbReference>
<evidence type="ECO:0000259" key="5">
    <source>
        <dbReference type="Pfam" id="PF00171"/>
    </source>
</evidence>
<name>A0A2N5DRQ5_9CAUL</name>
<keyword evidence="2 4" id="KW-0560">Oxidoreductase</keyword>
<protein>
    <submittedName>
        <fullName evidence="6">Aldehyde dehydrogenase</fullName>
    </submittedName>
</protein>
<comment type="similarity">
    <text evidence="1 4">Belongs to the aldehyde dehydrogenase family.</text>
</comment>
<dbReference type="Pfam" id="PF00171">
    <property type="entry name" value="Aldedh"/>
    <property type="match status" value="1"/>
</dbReference>
<dbReference type="GO" id="GO:0016620">
    <property type="term" value="F:oxidoreductase activity, acting on the aldehyde or oxo group of donors, NAD or NADP as acceptor"/>
    <property type="evidence" value="ECO:0007669"/>
    <property type="project" value="InterPro"/>
</dbReference>
<evidence type="ECO:0000313" key="7">
    <source>
        <dbReference type="Proteomes" id="UP000234479"/>
    </source>
</evidence>
<evidence type="ECO:0000256" key="4">
    <source>
        <dbReference type="RuleBase" id="RU003345"/>
    </source>
</evidence>
<dbReference type="FunFam" id="3.40.309.10:FF:000012">
    <property type="entry name" value="Betaine aldehyde dehydrogenase"/>
    <property type="match status" value="1"/>
</dbReference>
<evidence type="ECO:0000256" key="1">
    <source>
        <dbReference type="ARBA" id="ARBA00009986"/>
    </source>
</evidence>
<dbReference type="InterPro" id="IPR016160">
    <property type="entry name" value="Ald_DH_CS_CYS"/>
</dbReference>
<keyword evidence="7" id="KW-1185">Reference proteome</keyword>
<dbReference type="Proteomes" id="UP000234479">
    <property type="component" value="Unassembled WGS sequence"/>
</dbReference>
<dbReference type="FunFam" id="3.40.605.10:FF:000007">
    <property type="entry name" value="NAD/NADP-dependent betaine aldehyde dehydrogenase"/>
    <property type="match status" value="1"/>
</dbReference>
<dbReference type="SUPFAM" id="SSF53720">
    <property type="entry name" value="ALDH-like"/>
    <property type="match status" value="1"/>
</dbReference>
<dbReference type="PANTHER" id="PTHR11699">
    <property type="entry name" value="ALDEHYDE DEHYDROGENASE-RELATED"/>
    <property type="match status" value="1"/>
</dbReference>
<dbReference type="Gene3D" id="3.40.309.10">
    <property type="entry name" value="Aldehyde Dehydrogenase, Chain A, domain 2"/>
    <property type="match status" value="1"/>
</dbReference>
<organism evidence="6 7">
    <name type="scientific">Caulobacter zeae</name>
    <dbReference type="NCBI Taxonomy" id="2055137"/>
    <lineage>
        <taxon>Bacteria</taxon>
        <taxon>Pseudomonadati</taxon>
        <taxon>Pseudomonadota</taxon>
        <taxon>Alphaproteobacteria</taxon>
        <taxon>Caulobacterales</taxon>
        <taxon>Caulobacteraceae</taxon>
        <taxon>Caulobacter</taxon>
    </lineage>
</organism>
<evidence type="ECO:0000256" key="3">
    <source>
        <dbReference type="PROSITE-ProRule" id="PRU10007"/>
    </source>
</evidence>